<dbReference type="Pfam" id="PF11625">
    <property type="entry name" value="DUF3253"/>
    <property type="match status" value="1"/>
</dbReference>
<dbReference type="Proteomes" id="UP001055336">
    <property type="component" value="Chromosome"/>
</dbReference>
<name>A0ABY3VFB4_9MYCO</name>
<dbReference type="EMBL" id="CP092488">
    <property type="protein sequence ID" value="UMB68099.1"/>
    <property type="molecule type" value="Genomic_DNA"/>
</dbReference>
<evidence type="ECO:0000313" key="3">
    <source>
        <dbReference type="Proteomes" id="UP001055336"/>
    </source>
</evidence>
<dbReference type="InterPro" id="IPR036388">
    <property type="entry name" value="WH-like_DNA-bd_sf"/>
</dbReference>
<protein>
    <submittedName>
        <fullName evidence="2">DUF3253 domain-containing protein</fullName>
    </submittedName>
</protein>
<organism evidence="2 3">
    <name type="scientific">Mycobacterium paraterrae</name>
    <dbReference type="NCBI Taxonomy" id="577492"/>
    <lineage>
        <taxon>Bacteria</taxon>
        <taxon>Bacillati</taxon>
        <taxon>Actinomycetota</taxon>
        <taxon>Actinomycetes</taxon>
        <taxon>Mycobacteriales</taxon>
        <taxon>Mycobacteriaceae</taxon>
        <taxon>Mycobacterium</taxon>
    </lineage>
</organism>
<feature type="region of interest" description="Disordered" evidence="1">
    <location>
        <begin position="1"/>
        <end position="31"/>
    </location>
</feature>
<dbReference type="Gene3D" id="1.10.10.10">
    <property type="entry name" value="Winged helix-like DNA-binding domain superfamily/Winged helix DNA-binding domain"/>
    <property type="match status" value="1"/>
</dbReference>
<keyword evidence="3" id="KW-1185">Reference proteome</keyword>
<dbReference type="RefSeq" id="WP_240258561.1">
    <property type="nucleotide sequence ID" value="NZ_CP092488.2"/>
</dbReference>
<accession>A0ABY3VFB4</accession>
<dbReference type="InterPro" id="IPR036390">
    <property type="entry name" value="WH_DNA-bd_sf"/>
</dbReference>
<proteinExistence type="predicted"/>
<sequence length="116" mass="11813">MSSDPHRELVSVAEGSGPGAASGKTALGSGSATARVRAAILALARHRGPGSSICPSDAARAVGGDRWRELTEPSRSIAFELARAGDVEITQRGAVVDPGQQPAGPIRIRVTSVDDS</sequence>
<dbReference type="SUPFAM" id="SSF46785">
    <property type="entry name" value="Winged helix' DNA-binding domain"/>
    <property type="match status" value="1"/>
</dbReference>
<reference evidence="2" key="1">
    <citation type="submission" date="2022-08" db="EMBL/GenBank/DDBJ databases">
        <title>Whole genome sequencing of non-tuberculosis mycobacteria type-strains.</title>
        <authorList>
            <person name="Igarashi Y."/>
            <person name="Osugi A."/>
            <person name="Mitarai S."/>
        </authorList>
    </citation>
    <scope>NUCLEOTIDE SEQUENCE</scope>
    <source>
        <strain evidence="2">DSM 45127</strain>
    </source>
</reference>
<evidence type="ECO:0000313" key="2">
    <source>
        <dbReference type="EMBL" id="UMB68099.1"/>
    </source>
</evidence>
<evidence type="ECO:0000256" key="1">
    <source>
        <dbReference type="SAM" id="MobiDB-lite"/>
    </source>
</evidence>
<gene>
    <name evidence="2" type="ORF">MKK62_16740</name>
</gene>
<dbReference type="InterPro" id="IPR021660">
    <property type="entry name" value="DUF3253"/>
</dbReference>